<dbReference type="AlphaFoldDB" id="A0AAN9Y884"/>
<dbReference type="Proteomes" id="UP001367676">
    <property type="component" value="Unassembled WGS sequence"/>
</dbReference>
<feature type="domain" description="Chromo" evidence="1">
    <location>
        <begin position="9"/>
        <end position="67"/>
    </location>
</feature>
<accession>A0AAN9Y884</accession>
<protein>
    <recommendedName>
        <fullName evidence="1">Chromo domain-containing protein</fullName>
    </recommendedName>
</protein>
<keyword evidence="3" id="KW-1185">Reference proteome</keyword>
<dbReference type="Pfam" id="PF00385">
    <property type="entry name" value="Chromo"/>
    <property type="match status" value="1"/>
</dbReference>
<reference evidence="2 3" key="1">
    <citation type="submission" date="2024-03" db="EMBL/GenBank/DDBJ databases">
        <title>Adaptation during the transition from Ophiocordyceps entomopathogen to insect associate is accompanied by gene loss and intensified selection.</title>
        <authorList>
            <person name="Ward C.M."/>
            <person name="Onetto C.A."/>
            <person name="Borneman A.R."/>
        </authorList>
    </citation>
    <scope>NUCLEOTIDE SEQUENCE [LARGE SCALE GENOMIC DNA]</scope>
    <source>
        <strain evidence="2">AWRI1</strain>
        <tissue evidence="2">Single Adult Female</tissue>
    </source>
</reference>
<evidence type="ECO:0000313" key="2">
    <source>
        <dbReference type="EMBL" id="KAK7602736.1"/>
    </source>
</evidence>
<dbReference type="EMBL" id="JBBCAQ010000007">
    <property type="protein sequence ID" value="KAK7602736.1"/>
    <property type="molecule type" value="Genomic_DNA"/>
</dbReference>
<dbReference type="SUPFAM" id="SSF54160">
    <property type="entry name" value="Chromo domain-like"/>
    <property type="match status" value="1"/>
</dbReference>
<gene>
    <name evidence="2" type="ORF">V9T40_006710</name>
</gene>
<dbReference type="GO" id="GO:0005694">
    <property type="term" value="C:chromosome"/>
    <property type="evidence" value="ECO:0007669"/>
    <property type="project" value="UniProtKB-ARBA"/>
</dbReference>
<dbReference type="PROSITE" id="PS50013">
    <property type="entry name" value="CHROMO_2"/>
    <property type="match status" value="1"/>
</dbReference>
<name>A0AAN9Y884_9HEMI</name>
<comment type="caution">
    <text evidence="2">The sequence shown here is derived from an EMBL/GenBank/DDBJ whole genome shotgun (WGS) entry which is preliminary data.</text>
</comment>
<dbReference type="InterPro" id="IPR023780">
    <property type="entry name" value="Chromo_domain"/>
</dbReference>
<dbReference type="InterPro" id="IPR000953">
    <property type="entry name" value="Chromo/chromo_shadow_dom"/>
</dbReference>
<sequence length="156" mass="17906">MSVEDSEKFVVEQIIDKRVDGETVYYFVKRKAALGDIYEWELENQLDCLDLIRKFEQEFEKKRKVRKMDRRNVEKVPGQKSKKRTRVIVPVGVIHTTPFKILGWISERTNILRTPDLCHTTPQGPFVVTLVVSYMTPPGPSSNRVKPGIAGVNSTS</sequence>
<evidence type="ECO:0000259" key="1">
    <source>
        <dbReference type="PROSITE" id="PS50013"/>
    </source>
</evidence>
<evidence type="ECO:0000313" key="3">
    <source>
        <dbReference type="Proteomes" id="UP001367676"/>
    </source>
</evidence>
<organism evidence="2 3">
    <name type="scientific">Parthenolecanium corni</name>
    <dbReference type="NCBI Taxonomy" id="536013"/>
    <lineage>
        <taxon>Eukaryota</taxon>
        <taxon>Metazoa</taxon>
        <taxon>Ecdysozoa</taxon>
        <taxon>Arthropoda</taxon>
        <taxon>Hexapoda</taxon>
        <taxon>Insecta</taxon>
        <taxon>Pterygota</taxon>
        <taxon>Neoptera</taxon>
        <taxon>Paraneoptera</taxon>
        <taxon>Hemiptera</taxon>
        <taxon>Sternorrhyncha</taxon>
        <taxon>Coccoidea</taxon>
        <taxon>Coccidae</taxon>
        <taxon>Parthenolecanium</taxon>
    </lineage>
</organism>
<proteinExistence type="predicted"/>
<dbReference type="Gene3D" id="2.40.50.40">
    <property type="match status" value="1"/>
</dbReference>
<dbReference type="InterPro" id="IPR016197">
    <property type="entry name" value="Chromo-like_dom_sf"/>
</dbReference>